<dbReference type="InterPro" id="IPR000847">
    <property type="entry name" value="LysR_HTH_N"/>
</dbReference>
<dbReference type="PANTHER" id="PTHR30346:SF0">
    <property type="entry name" value="HCA OPERON TRANSCRIPTIONAL ACTIVATOR HCAR"/>
    <property type="match status" value="1"/>
</dbReference>
<dbReference type="GO" id="GO:0003700">
    <property type="term" value="F:DNA-binding transcription factor activity"/>
    <property type="evidence" value="ECO:0007669"/>
    <property type="project" value="InterPro"/>
</dbReference>
<keyword evidence="2" id="KW-0805">Transcription regulation</keyword>
<evidence type="ECO:0000313" key="7">
    <source>
        <dbReference type="Proteomes" id="UP000198282"/>
    </source>
</evidence>
<dbReference type="SUPFAM" id="SSF46785">
    <property type="entry name" value="Winged helix' DNA-binding domain"/>
    <property type="match status" value="1"/>
</dbReference>
<feature type="domain" description="HTH lysR-type" evidence="5">
    <location>
        <begin position="25"/>
        <end position="82"/>
    </location>
</feature>
<dbReference type="Proteomes" id="UP000198282">
    <property type="component" value="Unassembled WGS sequence"/>
</dbReference>
<dbReference type="GO" id="GO:0003677">
    <property type="term" value="F:DNA binding"/>
    <property type="evidence" value="ECO:0007669"/>
    <property type="project" value="UniProtKB-KW"/>
</dbReference>
<evidence type="ECO:0000259" key="5">
    <source>
        <dbReference type="PROSITE" id="PS50931"/>
    </source>
</evidence>
<dbReference type="GO" id="GO:0032993">
    <property type="term" value="C:protein-DNA complex"/>
    <property type="evidence" value="ECO:0007669"/>
    <property type="project" value="TreeGrafter"/>
</dbReference>
<dbReference type="InterPro" id="IPR005119">
    <property type="entry name" value="LysR_subst-bd"/>
</dbReference>
<dbReference type="Gene3D" id="1.10.10.10">
    <property type="entry name" value="Winged helix-like DNA-binding domain superfamily/Winged helix DNA-binding domain"/>
    <property type="match status" value="1"/>
</dbReference>
<dbReference type="EMBL" id="FZOD01000070">
    <property type="protein sequence ID" value="SNT58620.1"/>
    <property type="molecule type" value="Genomic_DNA"/>
</dbReference>
<accession>A0A239NV54</accession>
<keyword evidence="7" id="KW-1185">Reference proteome</keyword>
<keyword evidence="4" id="KW-0804">Transcription</keyword>
<dbReference type="PANTHER" id="PTHR30346">
    <property type="entry name" value="TRANSCRIPTIONAL DUAL REGULATOR HCAR-RELATED"/>
    <property type="match status" value="1"/>
</dbReference>
<evidence type="ECO:0000256" key="2">
    <source>
        <dbReference type="ARBA" id="ARBA00023015"/>
    </source>
</evidence>
<proteinExistence type="inferred from homology"/>
<organism evidence="6 7">
    <name type="scientific">Streptosporangium subroseum</name>
    <dbReference type="NCBI Taxonomy" id="106412"/>
    <lineage>
        <taxon>Bacteria</taxon>
        <taxon>Bacillati</taxon>
        <taxon>Actinomycetota</taxon>
        <taxon>Actinomycetes</taxon>
        <taxon>Streptosporangiales</taxon>
        <taxon>Streptosporangiaceae</taxon>
        <taxon>Streptosporangium</taxon>
    </lineage>
</organism>
<name>A0A239NV54_9ACTN</name>
<dbReference type="PROSITE" id="PS50931">
    <property type="entry name" value="HTH_LYSR"/>
    <property type="match status" value="1"/>
</dbReference>
<evidence type="ECO:0000256" key="3">
    <source>
        <dbReference type="ARBA" id="ARBA00023125"/>
    </source>
</evidence>
<evidence type="ECO:0000256" key="4">
    <source>
        <dbReference type="ARBA" id="ARBA00023163"/>
    </source>
</evidence>
<evidence type="ECO:0000313" key="6">
    <source>
        <dbReference type="EMBL" id="SNT58620.1"/>
    </source>
</evidence>
<dbReference type="PRINTS" id="PR00039">
    <property type="entry name" value="HTHLYSR"/>
</dbReference>
<reference evidence="6 7" key="1">
    <citation type="submission" date="2017-06" db="EMBL/GenBank/DDBJ databases">
        <authorList>
            <person name="Kim H.J."/>
            <person name="Triplett B.A."/>
        </authorList>
    </citation>
    <scope>NUCLEOTIDE SEQUENCE [LARGE SCALE GENOMIC DNA]</scope>
    <source>
        <strain evidence="6 7">CGMCC 4.2132</strain>
    </source>
</reference>
<sequence>MPVAEPYRPRQKVTDSIKRTYDPWMELRQLRYLVAIADEGNLGRAAELLYVSQPALSYALKNLESEFGVRLFDRHAGGVTETAAGRDVVAEARRTLSQAGRVTAAAERHRRGETGVLRVGFEASGAGELTTRARAEFARRHPGVRVEPKRFDWGQEVSALRDGRVDVAFVWLPADVTGLHAEIVHTEPRIVGLPSGHPLAGRDGISVLEVNDEPLMWTERAPRIWVDWWAVNPRPDGSSPRWGPTNDNVEEMLEQVAEGTAICFAPTSMAQYYARPDLSWVPLTDVEPLRVALAWVDGADNPLVRGFAHVVRELASGEPTPAVPTHWVPRRTL</sequence>
<dbReference type="Pfam" id="PF00126">
    <property type="entry name" value="HTH_1"/>
    <property type="match status" value="1"/>
</dbReference>
<comment type="similarity">
    <text evidence="1">Belongs to the LysR transcriptional regulatory family.</text>
</comment>
<keyword evidence="3" id="KW-0238">DNA-binding</keyword>
<dbReference type="FunFam" id="1.10.10.10:FF:000001">
    <property type="entry name" value="LysR family transcriptional regulator"/>
    <property type="match status" value="1"/>
</dbReference>
<dbReference type="Gene3D" id="3.40.190.10">
    <property type="entry name" value="Periplasmic binding protein-like II"/>
    <property type="match status" value="2"/>
</dbReference>
<dbReference type="Pfam" id="PF03466">
    <property type="entry name" value="LysR_substrate"/>
    <property type="match status" value="1"/>
</dbReference>
<dbReference type="InterPro" id="IPR036390">
    <property type="entry name" value="WH_DNA-bd_sf"/>
</dbReference>
<dbReference type="SUPFAM" id="SSF53850">
    <property type="entry name" value="Periplasmic binding protein-like II"/>
    <property type="match status" value="1"/>
</dbReference>
<protein>
    <submittedName>
        <fullName evidence="6">Transcriptional regulator, LysR family</fullName>
    </submittedName>
</protein>
<dbReference type="InterPro" id="IPR036388">
    <property type="entry name" value="WH-like_DNA-bd_sf"/>
</dbReference>
<dbReference type="CDD" id="cd08414">
    <property type="entry name" value="PBP2_LTTR_aromatics_like"/>
    <property type="match status" value="1"/>
</dbReference>
<dbReference type="AlphaFoldDB" id="A0A239NV54"/>
<gene>
    <name evidence="6" type="ORF">SAMN05216276_107023</name>
</gene>
<evidence type="ECO:0000256" key="1">
    <source>
        <dbReference type="ARBA" id="ARBA00009437"/>
    </source>
</evidence>